<dbReference type="Pfam" id="PF13523">
    <property type="entry name" value="Acetyltransf_8"/>
    <property type="match status" value="1"/>
</dbReference>
<keyword evidence="6" id="KW-1185">Reference proteome</keyword>
<evidence type="ECO:0000256" key="2">
    <source>
        <dbReference type="ARBA" id="ARBA00023251"/>
    </source>
</evidence>
<reference evidence="5 6" key="1">
    <citation type="submission" date="2020-04" db="EMBL/GenBank/DDBJ databases">
        <title>Enterovirga sp. isolate from soil.</title>
        <authorList>
            <person name="Chea S."/>
            <person name="Kim D.-U."/>
        </authorList>
    </citation>
    <scope>NUCLEOTIDE SEQUENCE [LARGE SCALE GENOMIC DNA]</scope>
    <source>
        <strain evidence="5 6">DB1703</strain>
    </source>
</reference>
<dbReference type="SUPFAM" id="SSF55729">
    <property type="entry name" value="Acyl-CoA N-acyltransferases (Nat)"/>
    <property type="match status" value="1"/>
</dbReference>
<keyword evidence="5" id="KW-0808">Transferase</keyword>
<dbReference type="GO" id="GO:0016410">
    <property type="term" value="F:N-acyltransferase activity"/>
    <property type="evidence" value="ECO:0007669"/>
    <property type="project" value="TreeGrafter"/>
</dbReference>
<dbReference type="InterPro" id="IPR019432">
    <property type="entry name" value="Acyltransferase_MbtK/IucB-like"/>
</dbReference>
<dbReference type="GO" id="GO:0019290">
    <property type="term" value="P:siderophore biosynthetic process"/>
    <property type="evidence" value="ECO:0007669"/>
    <property type="project" value="InterPro"/>
</dbReference>
<sequence>MRLEAPAYAFRPVAAADLPLLARWLAEPHVAEWWHGDGLAEIRAAIADPSTEPFLVEFGGEPIGYIQHYAPHLEDGHPYRDQPDGTLGIDQFIGPPDLVGRGHGSCFVTAFVEELFRRGAPRVVTDPDPSNPRAIRAYEKAGFVRLGFRDTIFGRVLLMARDARKDDRAKPLYRGLSHRNGSIERSWPDATAPETGRSSYKQA</sequence>
<protein>
    <submittedName>
        <fullName evidence="5">Acetyltransferase</fullName>
    </submittedName>
</protein>
<keyword evidence="2" id="KW-0046">Antibiotic resistance</keyword>
<gene>
    <name evidence="5" type="ORF">HJG44_01255</name>
</gene>
<dbReference type="AlphaFoldDB" id="A0A849IAP2"/>
<dbReference type="PANTHER" id="PTHR31438">
    <property type="entry name" value="LYSINE N-ACYLTRANSFERASE C17G9.06C-RELATED"/>
    <property type="match status" value="1"/>
</dbReference>
<evidence type="ECO:0000256" key="3">
    <source>
        <dbReference type="SAM" id="MobiDB-lite"/>
    </source>
</evidence>
<evidence type="ECO:0000259" key="4">
    <source>
        <dbReference type="PROSITE" id="PS51186"/>
    </source>
</evidence>
<dbReference type="PROSITE" id="PS51186">
    <property type="entry name" value="GNAT"/>
    <property type="match status" value="1"/>
</dbReference>
<dbReference type="SMART" id="SM01006">
    <property type="entry name" value="AlcB"/>
    <property type="match status" value="1"/>
</dbReference>
<dbReference type="Proteomes" id="UP000564885">
    <property type="component" value="Unassembled WGS sequence"/>
</dbReference>
<proteinExistence type="predicted"/>
<name>A0A849IAP2_9HYPH</name>
<dbReference type="CDD" id="cd04301">
    <property type="entry name" value="NAT_SF"/>
    <property type="match status" value="1"/>
</dbReference>
<feature type="region of interest" description="Disordered" evidence="3">
    <location>
        <begin position="179"/>
        <end position="203"/>
    </location>
</feature>
<dbReference type="PANTHER" id="PTHR31438:SF1">
    <property type="entry name" value="LYSINE N-ACYLTRANSFERASE C17G9.06C-RELATED"/>
    <property type="match status" value="1"/>
</dbReference>
<feature type="domain" description="N-acetyltransferase" evidence="4">
    <location>
        <begin position="8"/>
        <end position="164"/>
    </location>
</feature>
<evidence type="ECO:0000313" key="5">
    <source>
        <dbReference type="EMBL" id="NNM71023.1"/>
    </source>
</evidence>
<dbReference type="InterPro" id="IPR000182">
    <property type="entry name" value="GNAT_dom"/>
</dbReference>
<evidence type="ECO:0000256" key="1">
    <source>
        <dbReference type="ARBA" id="ARBA00004924"/>
    </source>
</evidence>
<accession>A0A849IAP2</accession>
<organism evidence="5 6">
    <name type="scientific">Enterovirga aerilata</name>
    <dbReference type="NCBI Taxonomy" id="2730920"/>
    <lineage>
        <taxon>Bacteria</taxon>
        <taxon>Pseudomonadati</taxon>
        <taxon>Pseudomonadota</taxon>
        <taxon>Alphaproteobacteria</taxon>
        <taxon>Hyphomicrobiales</taxon>
        <taxon>Methylobacteriaceae</taxon>
        <taxon>Enterovirga</taxon>
    </lineage>
</organism>
<comment type="caution">
    <text evidence="5">The sequence shown here is derived from an EMBL/GenBank/DDBJ whole genome shotgun (WGS) entry which is preliminary data.</text>
</comment>
<evidence type="ECO:0000313" key="6">
    <source>
        <dbReference type="Proteomes" id="UP000564885"/>
    </source>
</evidence>
<dbReference type="GO" id="GO:0046677">
    <property type="term" value="P:response to antibiotic"/>
    <property type="evidence" value="ECO:0007669"/>
    <property type="project" value="UniProtKB-KW"/>
</dbReference>
<dbReference type="InterPro" id="IPR016181">
    <property type="entry name" value="Acyl_CoA_acyltransferase"/>
</dbReference>
<dbReference type="RefSeq" id="WP_171216531.1">
    <property type="nucleotide sequence ID" value="NZ_JABEPP010000001.1"/>
</dbReference>
<dbReference type="EMBL" id="JABEPP010000001">
    <property type="protein sequence ID" value="NNM71023.1"/>
    <property type="molecule type" value="Genomic_DNA"/>
</dbReference>
<comment type="pathway">
    <text evidence="1">Siderophore biosynthesis.</text>
</comment>
<dbReference type="Gene3D" id="3.40.630.30">
    <property type="match status" value="1"/>
</dbReference>